<protein>
    <submittedName>
        <fullName evidence="1">Uncharacterized protein</fullName>
    </submittedName>
</protein>
<evidence type="ECO:0000313" key="1">
    <source>
        <dbReference type="EMBL" id="AWZ41315.1"/>
    </source>
</evidence>
<keyword evidence="2" id="KW-1185">Reference proteome</keyword>
<proteinExistence type="predicted"/>
<sequence>MALALVILAIGKCSIDLMIAYRTYKKTNHDFDDRN</sequence>
<gene>
    <name evidence="1" type="ORF">CPQ89_09935</name>
</gene>
<organism evidence="1 2">
    <name type="scientific">Ligilactobacillus murinus</name>
    <dbReference type="NCBI Taxonomy" id="1622"/>
    <lineage>
        <taxon>Bacteria</taxon>
        <taxon>Bacillati</taxon>
        <taxon>Bacillota</taxon>
        <taxon>Bacilli</taxon>
        <taxon>Lactobacillales</taxon>
        <taxon>Lactobacillaceae</taxon>
        <taxon>Ligilactobacillus</taxon>
    </lineage>
</organism>
<name>A0ABN5ME83_9LACO</name>
<dbReference type="Proteomes" id="UP000250143">
    <property type="component" value="Chromosome"/>
</dbReference>
<reference evidence="1 2" key="1">
    <citation type="submission" date="2017-09" db="EMBL/GenBank/DDBJ databases">
        <title>Predominant Lactobacillus spp. isolated from feces of mice subjected to short-term calorie restriction.</title>
        <authorList>
            <person name="Zhang C."/>
            <person name="Zhao L."/>
            <person name="Pan F."/>
        </authorList>
    </citation>
    <scope>NUCLEOTIDE SEQUENCE [LARGE SCALE GENOMIC DNA]</scope>
    <source>
        <strain evidence="1 2">CR141</strain>
    </source>
</reference>
<evidence type="ECO:0000313" key="2">
    <source>
        <dbReference type="Proteomes" id="UP000250143"/>
    </source>
</evidence>
<accession>A0ABN5ME83</accession>
<dbReference type="EMBL" id="CP023566">
    <property type="protein sequence ID" value="AWZ41315.1"/>
    <property type="molecule type" value="Genomic_DNA"/>
</dbReference>